<dbReference type="CDD" id="cd02980">
    <property type="entry name" value="TRX_Fd_family"/>
    <property type="match status" value="1"/>
</dbReference>
<dbReference type="AlphaFoldDB" id="A0A8J8MJN5"/>
<reference evidence="1" key="1">
    <citation type="submission" date="2020-07" db="EMBL/GenBank/DDBJ databases">
        <title>Vallitalea pronyensis genome.</title>
        <authorList>
            <person name="Postec A."/>
        </authorList>
    </citation>
    <scope>NUCLEOTIDE SEQUENCE</scope>
    <source>
        <strain evidence="1">FatNI3</strain>
    </source>
</reference>
<evidence type="ECO:0000313" key="1">
    <source>
        <dbReference type="EMBL" id="QUI22642.1"/>
    </source>
</evidence>
<dbReference type="EMBL" id="CP058649">
    <property type="protein sequence ID" value="QUI22642.1"/>
    <property type="molecule type" value="Genomic_DNA"/>
</dbReference>
<dbReference type="Pfam" id="PF01257">
    <property type="entry name" value="2Fe-2S_thioredx"/>
    <property type="match status" value="1"/>
</dbReference>
<accession>A0A8J8MJN5</accession>
<evidence type="ECO:0000313" key="2">
    <source>
        <dbReference type="Proteomes" id="UP000683246"/>
    </source>
</evidence>
<name>A0A8J8MJN5_9FIRM</name>
<dbReference type="RefSeq" id="WP_212698134.1">
    <property type="nucleotide sequence ID" value="NZ_CP058649.1"/>
</dbReference>
<dbReference type="Proteomes" id="UP000683246">
    <property type="component" value="Chromosome"/>
</dbReference>
<dbReference type="KEGG" id="vpy:HZI73_10175"/>
<sequence>MLTIHVCIGSACHLKGSYSVITLLQDLVKSHKLDDQIEIKGAFCLGRCTEAVSVQLADTIHSVNPDNAEAFFHQHVLAGLTP</sequence>
<keyword evidence="2" id="KW-1185">Reference proteome</keyword>
<dbReference type="Gene3D" id="3.40.30.10">
    <property type="entry name" value="Glutaredoxin"/>
    <property type="match status" value="1"/>
</dbReference>
<organism evidence="1 2">
    <name type="scientific">Vallitalea pronyensis</name>
    <dbReference type="NCBI Taxonomy" id="1348613"/>
    <lineage>
        <taxon>Bacteria</taxon>
        <taxon>Bacillati</taxon>
        <taxon>Bacillota</taxon>
        <taxon>Clostridia</taxon>
        <taxon>Lachnospirales</taxon>
        <taxon>Vallitaleaceae</taxon>
        <taxon>Vallitalea</taxon>
    </lineage>
</organism>
<gene>
    <name evidence="1" type="ORF">HZI73_10175</name>
</gene>
<dbReference type="SUPFAM" id="SSF52833">
    <property type="entry name" value="Thioredoxin-like"/>
    <property type="match status" value="1"/>
</dbReference>
<protein>
    <submittedName>
        <fullName evidence="1">(2Fe-2S) ferredoxin domain-containing protein</fullName>
    </submittedName>
</protein>
<proteinExistence type="predicted"/>
<dbReference type="InterPro" id="IPR036249">
    <property type="entry name" value="Thioredoxin-like_sf"/>
</dbReference>